<evidence type="ECO:0000313" key="2">
    <source>
        <dbReference type="Proteomes" id="UP000523000"/>
    </source>
</evidence>
<protein>
    <recommendedName>
        <fullName evidence="3">IS982 family transposase</fullName>
    </recommendedName>
</protein>
<dbReference type="AlphaFoldDB" id="A0A839QEQ2"/>
<gene>
    <name evidence="1" type="ORF">E9229_000939</name>
</gene>
<organism evidence="1 2">
    <name type="scientific">Paeniglutamicibacter cryotolerans</name>
    <dbReference type="NCBI Taxonomy" id="670079"/>
    <lineage>
        <taxon>Bacteria</taxon>
        <taxon>Bacillati</taxon>
        <taxon>Actinomycetota</taxon>
        <taxon>Actinomycetes</taxon>
        <taxon>Micrococcales</taxon>
        <taxon>Micrococcaceae</taxon>
        <taxon>Paeniglutamicibacter</taxon>
    </lineage>
</organism>
<sequence length="42" mass="4835">MTVRVLQRILALTTAIWHNQHCGVHPLRSLTAYDHEPLESII</sequence>
<reference evidence="1 2" key="1">
    <citation type="submission" date="2020-08" db="EMBL/GenBank/DDBJ databases">
        <title>Sequencing the genomes of 1000 actinobacteria strains.</title>
        <authorList>
            <person name="Klenk H.-P."/>
        </authorList>
    </citation>
    <scope>NUCLEOTIDE SEQUENCE [LARGE SCALE GENOMIC DNA]</scope>
    <source>
        <strain evidence="1 2">DSM 22826</strain>
    </source>
</reference>
<accession>A0A839QEQ2</accession>
<proteinExistence type="predicted"/>
<name>A0A839QEQ2_9MICC</name>
<comment type="caution">
    <text evidence="1">The sequence shown here is derived from an EMBL/GenBank/DDBJ whole genome shotgun (WGS) entry which is preliminary data.</text>
</comment>
<evidence type="ECO:0008006" key="3">
    <source>
        <dbReference type="Google" id="ProtNLM"/>
    </source>
</evidence>
<keyword evidence="2" id="KW-1185">Reference proteome</keyword>
<dbReference type="EMBL" id="JACHVS010000001">
    <property type="protein sequence ID" value="MBB2994748.1"/>
    <property type="molecule type" value="Genomic_DNA"/>
</dbReference>
<dbReference type="Proteomes" id="UP000523000">
    <property type="component" value="Unassembled WGS sequence"/>
</dbReference>
<evidence type="ECO:0000313" key="1">
    <source>
        <dbReference type="EMBL" id="MBB2994748.1"/>
    </source>
</evidence>